<reference evidence="1 2" key="1">
    <citation type="submission" date="2018-09" db="EMBL/GenBank/DDBJ databases">
        <authorList>
            <person name="Livingstone P.G."/>
            <person name="Whitworth D.E."/>
        </authorList>
    </citation>
    <scope>NUCLEOTIDE SEQUENCE [LARGE SCALE GENOMIC DNA]</scope>
    <source>
        <strain evidence="1 2">CA031B</strain>
    </source>
</reference>
<feature type="non-terminal residue" evidence="1">
    <location>
        <position position="143"/>
    </location>
</feature>
<proteinExistence type="predicted"/>
<dbReference type="RefSeq" id="WP_158626238.1">
    <property type="nucleotide sequence ID" value="NZ_RAWI01001123.1"/>
</dbReference>
<dbReference type="Proteomes" id="UP000278907">
    <property type="component" value="Unassembled WGS sequence"/>
</dbReference>
<feature type="non-terminal residue" evidence="1">
    <location>
        <position position="1"/>
    </location>
</feature>
<evidence type="ECO:0000313" key="1">
    <source>
        <dbReference type="EMBL" id="RKH80217.1"/>
    </source>
</evidence>
<protein>
    <submittedName>
        <fullName evidence="1">Uncharacterized protein</fullName>
    </submittedName>
</protein>
<gene>
    <name evidence="1" type="ORF">D7Y13_43365</name>
</gene>
<comment type="caution">
    <text evidence="1">The sequence shown here is derived from an EMBL/GenBank/DDBJ whole genome shotgun (WGS) entry which is preliminary data.</text>
</comment>
<dbReference type="EMBL" id="RAWI01001123">
    <property type="protein sequence ID" value="RKH80217.1"/>
    <property type="molecule type" value="Genomic_DNA"/>
</dbReference>
<sequence length="143" mass="16038">LENGVEYGFKHGGFATKSSVPEGMDGWTWSEFRSDNTGERIHFGRSSTFEDVKVEDLEGRFHRVRSKGYAYQIILAKFDPVTGDRVFGDDDDRPVNRKAVLLTIPLKSEVTLYGESNIEPIPVGLHGFNGRFSQGLKDQIQGI</sequence>
<organism evidence="1 2">
    <name type="scientific">Corallococcus praedator</name>
    <dbReference type="NCBI Taxonomy" id="2316724"/>
    <lineage>
        <taxon>Bacteria</taxon>
        <taxon>Pseudomonadati</taxon>
        <taxon>Myxococcota</taxon>
        <taxon>Myxococcia</taxon>
        <taxon>Myxococcales</taxon>
        <taxon>Cystobacterineae</taxon>
        <taxon>Myxococcaceae</taxon>
        <taxon>Corallococcus</taxon>
    </lineage>
</organism>
<keyword evidence="2" id="KW-1185">Reference proteome</keyword>
<accession>A0ABX9Q2Q9</accession>
<name>A0ABX9Q2Q9_9BACT</name>
<evidence type="ECO:0000313" key="2">
    <source>
        <dbReference type="Proteomes" id="UP000278907"/>
    </source>
</evidence>